<dbReference type="KEGG" id="ava:Ava_C0136"/>
<accession>Q3M1B9</accession>
<feature type="compositionally biased region" description="Polar residues" evidence="1">
    <location>
        <begin position="1"/>
        <end position="11"/>
    </location>
</feature>
<sequence>MPGNPFSSSFWGTRGPHEVGIGGEPPRPDCRRSCVATATLTPPQWLPHTPTPLYPFFGHKRAVENCCRFGNLIQIGVLQVATVDRGCSMANPHLDRFKPNQALAVC</sequence>
<dbReference type="AlphaFoldDB" id="Q3M1B9"/>
<dbReference type="Proteomes" id="UP000002533">
    <property type="component" value="Plasmid pAnaC"/>
</dbReference>
<gene>
    <name evidence="2" type="ordered locus">Ava_C0136</name>
</gene>
<name>Q3M1B9_TRIV2</name>
<dbReference type="EMBL" id="CP000121">
    <property type="protein sequence ID" value="ABA25224.1"/>
    <property type="molecule type" value="Genomic_DNA"/>
</dbReference>
<keyword evidence="2" id="KW-0614">Plasmid</keyword>
<organism evidence="2 3">
    <name type="scientific">Trichormus variabilis (strain ATCC 29413 / PCC 7937)</name>
    <name type="common">Anabaena variabilis</name>
    <dbReference type="NCBI Taxonomy" id="240292"/>
    <lineage>
        <taxon>Bacteria</taxon>
        <taxon>Bacillati</taxon>
        <taxon>Cyanobacteriota</taxon>
        <taxon>Cyanophyceae</taxon>
        <taxon>Nostocales</taxon>
        <taxon>Nostocaceae</taxon>
        <taxon>Trichormus</taxon>
    </lineage>
</organism>
<protein>
    <submittedName>
        <fullName evidence="2">Uncharacterized protein</fullName>
    </submittedName>
</protein>
<proteinExistence type="predicted"/>
<evidence type="ECO:0000313" key="3">
    <source>
        <dbReference type="Proteomes" id="UP000002533"/>
    </source>
</evidence>
<feature type="region of interest" description="Disordered" evidence="1">
    <location>
        <begin position="1"/>
        <end position="25"/>
    </location>
</feature>
<dbReference type="HOGENOM" id="CLU_2217527_0_0_3"/>
<geneLocation type="plasmid" evidence="3">
    <name>pAnaC</name>
</geneLocation>
<evidence type="ECO:0000256" key="1">
    <source>
        <dbReference type="SAM" id="MobiDB-lite"/>
    </source>
</evidence>
<reference evidence="3" key="1">
    <citation type="journal article" date="2014" name="Stand. Genomic Sci.">
        <title>Complete genome sequence of Anabaena variabilis ATCC 29413.</title>
        <authorList>
            <person name="Thiel T."/>
            <person name="Pratte B.S."/>
            <person name="Zhong J."/>
            <person name="Goodwin L."/>
            <person name="Copeland A."/>
            <person name="Lucas S."/>
            <person name="Han C."/>
            <person name="Pitluck S."/>
            <person name="Land M.L."/>
            <person name="Kyrpides N.C."/>
            <person name="Woyke T."/>
        </authorList>
    </citation>
    <scope>NUCLEOTIDE SEQUENCE [LARGE SCALE GENOMIC DNA]</scope>
    <source>
        <strain evidence="3">ATCC 29413 / PCC 7937</strain>
    </source>
</reference>
<evidence type="ECO:0000313" key="2">
    <source>
        <dbReference type="EMBL" id="ABA25224.1"/>
    </source>
</evidence>